<evidence type="ECO:0000313" key="3">
    <source>
        <dbReference type="EMBL" id="KAK8998086.1"/>
    </source>
</evidence>
<protein>
    <recommendedName>
        <fullName evidence="2">Putative plant transposon protein domain-containing protein</fullName>
    </recommendedName>
</protein>
<comment type="caution">
    <text evidence="3">The sequence shown here is derived from an EMBL/GenBank/DDBJ whole genome shotgun (WGS) entry which is preliminary data.</text>
</comment>
<gene>
    <name evidence="3" type="ORF">V6N11_012618</name>
</gene>
<evidence type="ECO:0000313" key="4">
    <source>
        <dbReference type="Proteomes" id="UP001396334"/>
    </source>
</evidence>
<dbReference type="InterPro" id="IPR046796">
    <property type="entry name" value="Transposase_32_dom"/>
</dbReference>
<dbReference type="Pfam" id="PF20167">
    <property type="entry name" value="Transposase_32"/>
    <property type="match status" value="1"/>
</dbReference>
<feature type="domain" description="Putative plant transposon protein" evidence="2">
    <location>
        <begin position="42"/>
        <end position="202"/>
    </location>
</feature>
<organism evidence="3 4">
    <name type="scientific">Hibiscus sabdariffa</name>
    <name type="common">roselle</name>
    <dbReference type="NCBI Taxonomy" id="183260"/>
    <lineage>
        <taxon>Eukaryota</taxon>
        <taxon>Viridiplantae</taxon>
        <taxon>Streptophyta</taxon>
        <taxon>Embryophyta</taxon>
        <taxon>Tracheophyta</taxon>
        <taxon>Spermatophyta</taxon>
        <taxon>Magnoliopsida</taxon>
        <taxon>eudicotyledons</taxon>
        <taxon>Gunneridae</taxon>
        <taxon>Pentapetalae</taxon>
        <taxon>rosids</taxon>
        <taxon>malvids</taxon>
        <taxon>Malvales</taxon>
        <taxon>Malvaceae</taxon>
        <taxon>Malvoideae</taxon>
        <taxon>Hibiscus</taxon>
    </lineage>
</organism>
<sequence>MKGKPNNTSPSSCLSRYFGRYLFDRWIAKWKIRENRPLRNSWEFYAHNASGENTVVNVHRKLVPVDATAINEILDLPNDAVSIYELMEALEDIDYNSIKDALCRPETEWNIIEKNQGTINRPNLLLEAKLWNTIVKRNLMPTSHNQTVDRKRLVLIHSIIFSTKFNVGEVIARELSEAYWNDKGILAFPCLISALCRQRPVPTFSSDEYILFYTGYERKHYMKKMDVSDVIPIQVFMPTPAQSENTEPSAPTVHLEELAGSAPTTLPARHQGSPSVASAAPAPAHVPPADVAEPQGSGNEKSLLPGSSKRTTPQNQLQIHLPQLILLPRHHLPKDRGATM</sequence>
<feature type="compositionally biased region" description="Low complexity" evidence="1">
    <location>
        <begin position="273"/>
        <end position="294"/>
    </location>
</feature>
<name>A0ABR2QC36_9ROSI</name>
<evidence type="ECO:0000259" key="2">
    <source>
        <dbReference type="Pfam" id="PF20167"/>
    </source>
</evidence>
<proteinExistence type="predicted"/>
<keyword evidence="4" id="KW-1185">Reference proteome</keyword>
<dbReference type="EMBL" id="JBBPBN010000042">
    <property type="protein sequence ID" value="KAK8998086.1"/>
    <property type="molecule type" value="Genomic_DNA"/>
</dbReference>
<feature type="region of interest" description="Disordered" evidence="1">
    <location>
        <begin position="264"/>
        <end position="314"/>
    </location>
</feature>
<accession>A0ABR2QC36</accession>
<dbReference type="Proteomes" id="UP001396334">
    <property type="component" value="Unassembled WGS sequence"/>
</dbReference>
<evidence type="ECO:0000256" key="1">
    <source>
        <dbReference type="SAM" id="MobiDB-lite"/>
    </source>
</evidence>
<reference evidence="3 4" key="1">
    <citation type="journal article" date="2024" name="G3 (Bethesda)">
        <title>Genome assembly of Hibiscus sabdariffa L. provides insights into metabolisms of medicinal natural products.</title>
        <authorList>
            <person name="Kim T."/>
        </authorList>
    </citation>
    <scope>NUCLEOTIDE SEQUENCE [LARGE SCALE GENOMIC DNA]</scope>
    <source>
        <strain evidence="3">TK-2024</strain>
        <tissue evidence="3">Old leaves</tissue>
    </source>
</reference>